<dbReference type="OrthoDB" id="21522at2759"/>
<evidence type="ECO:0000313" key="4">
    <source>
        <dbReference type="EMBL" id="CAB3261022.1"/>
    </source>
</evidence>
<keyword evidence="1" id="KW-0862">Zinc</keyword>
<dbReference type="PANTHER" id="PTHR16356:SF1">
    <property type="entry name" value="TRANSMEMBRANE AND COILED-COIL DOMAIN-CONTAINING PROTEIN 6"/>
    <property type="match status" value="1"/>
</dbReference>
<keyword evidence="5" id="KW-1185">Reference proteome</keyword>
<dbReference type="PROSITE" id="PS50157">
    <property type="entry name" value="ZINC_FINGER_C2H2_2"/>
    <property type="match status" value="1"/>
</dbReference>
<protein>
    <recommendedName>
        <fullName evidence="3">C2H2-type domain-containing protein</fullName>
    </recommendedName>
</protein>
<sequence length="329" mass="36851">MNEDSIEMIRETRRNILVLNRRKNRDEETDSRRSLRNVSPKKTHPDTIMNIANKLKTKSMMSVPELQILKNALIDDETYIQTVLNTNGALRGLVRELTGHEVRKQCAAAGCCCNLALGDARAGLAVSKSAAPYLVATLNNLTTELAVTSSWTLGNLAGSGTRACELLRSQGAVAKLVELLDCGNEEMRDAVLYALVRFAHQLKNNLRTIHLNNMLAILPRLEVNDTSQLLFILSCHRDFTHNLVSVDLLSKILQYLAVNIQQLDCENVTYLFRFLANCYSREFYECAQKQIFEQCNRAFKTKFGFASHIRTLAGDKGVAITGYGVDGYM</sequence>
<name>A0A8S1BRC1_ARCPL</name>
<evidence type="ECO:0000256" key="2">
    <source>
        <dbReference type="SAM" id="MobiDB-lite"/>
    </source>
</evidence>
<gene>
    <name evidence="4" type="ORF">APLA_LOCUS17617</name>
</gene>
<dbReference type="InterPro" id="IPR013087">
    <property type="entry name" value="Znf_C2H2_type"/>
</dbReference>
<comment type="caution">
    <text evidence="4">The sequence shown here is derived from an EMBL/GenBank/DDBJ whole genome shotgun (WGS) entry which is preliminary data.</text>
</comment>
<feature type="compositionally biased region" description="Basic and acidic residues" evidence="2">
    <location>
        <begin position="24"/>
        <end position="33"/>
    </location>
</feature>
<keyword evidence="1" id="KW-0863">Zinc-finger</keyword>
<feature type="domain" description="C2H2-type" evidence="3">
    <location>
        <begin position="284"/>
        <end position="317"/>
    </location>
</feature>
<feature type="region of interest" description="Disordered" evidence="2">
    <location>
        <begin position="23"/>
        <end position="45"/>
    </location>
</feature>
<dbReference type="Proteomes" id="UP000494106">
    <property type="component" value="Unassembled WGS sequence"/>
</dbReference>
<evidence type="ECO:0000256" key="1">
    <source>
        <dbReference type="PROSITE-ProRule" id="PRU00042"/>
    </source>
</evidence>
<evidence type="ECO:0000259" key="3">
    <source>
        <dbReference type="PROSITE" id="PS50157"/>
    </source>
</evidence>
<dbReference type="InterPro" id="IPR011989">
    <property type="entry name" value="ARM-like"/>
</dbReference>
<accession>A0A8S1BRC1</accession>
<proteinExistence type="predicted"/>
<evidence type="ECO:0000313" key="5">
    <source>
        <dbReference type="Proteomes" id="UP000494106"/>
    </source>
</evidence>
<organism evidence="4 5">
    <name type="scientific">Arctia plantaginis</name>
    <name type="common">Wood tiger moth</name>
    <name type="synonym">Phalaena plantaginis</name>
    <dbReference type="NCBI Taxonomy" id="874455"/>
    <lineage>
        <taxon>Eukaryota</taxon>
        <taxon>Metazoa</taxon>
        <taxon>Ecdysozoa</taxon>
        <taxon>Arthropoda</taxon>
        <taxon>Hexapoda</taxon>
        <taxon>Insecta</taxon>
        <taxon>Pterygota</taxon>
        <taxon>Neoptera</taxon>
        <taxon>Endopterygota</taxon>
        <taxon>Lepidoptera</taxon>
        <taxon>Glossata</taxon>
        <taxon>Ditrysia</taxon>
        <taxon>Noctuoidea</taxon>
        <taxon>Erebidae</taxon>
        <taxon>Arctiinae</taxon>
        <taxon>Arctia</taxon>
    </lineage>
</organism>
<dbReference type="InterPro" id="IPR016024">
    <property type="entry name" value="ARM-type_fold"/>
</dbReference>
<dbReference type="GO" id="GO:0008270">
    <property type="term" value="F:zinc ion binding"/>
    <property type="evidence" value="ECO:0007669"/>
    <property type="project" value="UniProtKB-KW"/>
</dbReference>
<dbReference type="Gene3D" id="1.25.10.10">
    <property type="entry name" value="Leucine-rich Repeat Variant"/>
    <property type="match status" value="1"/>
</dbReference>
<dbReference type="PANTHER" id="PTHR16356">
    <property type="entry name" value="TRANSMEMBRANE AND COILED-COIL DOMAIN-CONTAINING PROTEIN 6 TMCO6"/>
    <property type="match status" value="1"/>
</dbReference>
<reference evidence="4 5" key="1">
    <citation type="submission" date="2020-04" db="EMBL/GenBank/DDBJ databases">
        <authorList>
            <person name="Wallbank WR R."/>
            <person name="Pardo Diaz C."/>
            <person name="Kozak K."/>
            <person name="Martin S."/>
            <person name="Jiggins C."/>
            <person name="Moest M."/>
            <person name="Warren A I."/>
            <person name="Byers J.R.P. K."/>
            <person name="Montejo-Kovacevich G."/>
            <person name="Yen C E."/>
        </authorList>
    </citation>
    <scope>NUCLEOTIDE SEQUENCE [LARGE SCALE GENOMIC DNA]</scope>
</reference>
<dbReference type="EMBL" id="CADEBC010000858">
    <property type="protein sequence ID" value="CAB3261022.1"/>
    <property type="molecule type" value="Genomic_DNA"/>
</dbReference>
<keyword evidence="1" id="KW-0479">Metal-binding</keyword>
<dbReference type="SUPFAM" id="SSF48371">
    <property type="entry name" value="ARM repeat"/>
    <property type="match status" value="1"/>
</dbReference>
<dbReference type="AlphaFoldDB" id="A0A8S1BRC1"/>